<dbReference type="Proteomes" id="UP000199051">
    <property type="component" value="Unassembled WGS sequence"/>
</dbReference>
<feature type="compositionally biased region" description="Polar residues" evidence="1">
    <location>
        <begin position="1"/>
        <end position="17"/>
    </location>
</feature>
<name>A0A1H9WRE5_9PSEU</name>
<reference evidence="3" key="1">
    <citation type="submission" date="2016-10" db="EMBL/GenBank/DDBJ databases">
        <authorList>
            <person name="Varghese N."/>
            <person name="Submissions S."/>
        </authorList>
    </citation>
    <scope>NUCLEOTIDE SEQUENCE [LARGE SCALE GENOMIC DNA]</scope>
    <source>
        <strain evidence="3">DSM 44260</strain>
    </source>
</reference>
<accession>A0A1H9WRE5</accession>
<evidence type="ECO:0000313" key="3">
    <source>
        <dbReference type="Proteomes" id="UP000199051"/>
    </source>
</evidence>
<dbReference type="AlphaFoldDB" id="A0A1H9WRE5"/>
<proteinExistence type="predicted"/>
<keyword evidence="3" id="KW-1185">Reference proteome</keyword>
<feature type="region of interest" description="Disordered" evidence="1">
    <location>
        <begin position="1"/>
        <end position="20"/>
    </location>
</feature>
<evidence type="ECO:0000313" key="2">
    <source>
        <dbReference type="EMBL" id="SES36247.1"/>
    </source>
</evidence>
<sequence>MTSTMTEPDETTGTSPQRYHHTRTIEIAGRTVRAHVERDFYINQSRAVAEVLNDQMTWTSLAADAPSDWWHNTPTPGPDIDDPARFLSPVTERLLQRAATILATPPTTHTISPHLHGAISALLATSYGYDAEHRIDPDEITWAYTHGGALHIIEHPDGSVTFTKHHREDCPFITSRGAQECDEDCYFPHPADVERAHGR</sequence>
<evidence type="ECO:0000256" key="1">
    <source>
        <dbReference type="SAM" id="MobiDB-lite"/>
    </source>
</evidence>
<gene>
    <name evidence="2" type="ORF">SAMN04487818_111100</name>
</gene>
<organism evidence="2 3">
    <name type="scientific">Actinokineospora terrae</name>
    <dbReference type="NCBI Taxonomy" id="155974"/>
    <lineage>
        <taxon>Bacteria</taxon>
        <taxon>Bacillati</taxon>
        <taxon>Actinomycetota</taxon>
        <taxon>Actinomycetes</taxon>
        <taxon>Pseudonocardiales</taxon>
        <taxon>Pseudonocardiaceae</taxon>
        <taxon>Actinokineospora</taxon>
    </lineage>
</organism>
<dbReference type="STRING" id="155974.SAMN04487818_111100"/>
<dbReference type="EMBL" id="FOGI01000011">
    <property type="protein sequence ID" value="SES36247.1"/>
    <property type="molecule type" value="Genomic_DNA"/>
</dbReference>
<dbReference type="RefSeq" id="WP_092783282.1">
    <property type="nucleotide sequence ID" value="NZ_FOGI01000011.1"/>
</dbReference>
<protein>
    <submittedName>
        <fullName evidence="2">Uncharacterized protein</fullName>
    </submittedName>
</protein>